<dbReference type="PANTHER" id="PTHR21292">
    <property type="entry name" value="EXOCYST COMPLEX COMPONENT SEC6-RELATED"/>
    <property type="match status" value="1"/>
</dbReference>
<evidence type="ECO:0000256" key="2">
    <source>
        <dbReference type="ARBA" id="ARBA00022448"/>
    </source>
</evidence>
<dbReference type="PhylomeDB" id="A0A0D2X3F1"/>
<evidence type="ECO:0000313" key="5">
    <source>
        <dbReference type="Proteomes" id="UP000008743"/>
    </source>
</evidence>
<dbReference type="AlphaFoldDB" id="A0A0D2X3F1"/>
<dbReference type="EMBL" id="KE346366">
    <property type="protein sequence ID" value="KJE94199.1"/>
    <property type="molecule type" value="Genomic_DNA"/>
</dbReference>
<dbReference type="Proteomes" id="UP000008743">
    <property type="component" value="Unassembled WGS sequence"/>
</dbReference>
<dbReference type="OrthoDB" id="10047020at2759"/>
<evidence type="ECO:0000313" key="4">
    <source>
        <dbReference type="EMBL" id="KJE94199.1"/>
    </source>
</evidence>
<dbReference type="GO" id="GO:0000145">
    <property type="term" value="C:exocyst"/>
    <property type="evidence" value="ECO:0007669"/>
    <property type="project" value="InterPro"/>
</dbReference>
<comment type="similarity">
    <text evidence="1">Belongs to the SEC6 family.</text>
</comment>
<dbReference type="InterPro" id="IPR042532">
    <property type="entry name" value="EXOC3/Sec6_C"/>
</dbReference>
<dbReference type="GO" id="GO:0051601">
    <property type="term" value="P:exocyst localization"/>
    <property type="evidence" value="ECO:0007669"/>
    <property type="project" value="TreeGrafter"/>
</dbReference>
<dbReference type="STRING" id="595528.A0A0D2X3F1"/>
<dbReference type="Pfam" id="PF06046">
    <property type="entry name" value="Sec6"/>
    <property type="match status" value="1"/>
</dbReference>
<keyword evidence="3" id="KW-0268">Exocytosis</keyword>
<name>A0A0D2X3F1_CAPO3</name>
<sequence length="747" mass="85817">MDTEADAAETAAKRIAQLLQRPEQLDKVSEHRRRLLREKESVDARLRTALQTQVDDIRSGLELLHASIQNIRQVRGNLASVDTLCKSSRALGLDASEFKQVNDARKTLIKTRKNLDRIYVVPQTVKQLKIAMDAEDCNLLYIYENLSALEFIRDELLYHARHLSDEHEALQWYFAEVDTLSDLLAKRLWHLLDQGMSLIKTKPQLLVTVLRIVEREEKADIQVLDPAAPVKIDRSRRPRGYREKALERLLASAVVRFEAQVVDDKEHVEPFLERLSKFIFEDLLTVKNDFVPCFPPHYNIFNLYVASYNSHVSEVLLELVERELEPSEILAMLNWMQSYTENLQKKLGVTAQDPMPAEKQDLLMERYTRLVREKMQEWCRNIIKNELQEWIHNPDREGPPDTDSKGLYVTEATIILFQMIDQQVAVAFRTRHGKFIFEVVQLCTAMLLGFQDDFEKELNETTNGYFAVTPEERPSFMLEFLLAVVNNSVQCGIYAEQLRSRVEEDAHLEAQFLSVCRNQLANVVSGFEQLAVVAQGHLVRIILGDLDPVLVGLFTRKWYEAPREIDTVVATLDDYANDLAQHMHPDYVPKTLALTLDQVIISYVRAMFNKRALIKSDIRDLMKKDIDKLQQFFASKVASVPELKLQVDVRLSLLYDLRELATDTESIIPSTYYKIHTRHPDFSPEHMEIMLACRDDFGRFRGGAGVSKAIREMLEKHANKAKKTGAAASPGPSSNQLVVFSHISTKQ</sequence>
<dbReference type="InterPro" id="IPR010326">
    <property type="entry name" value="EXOC3/Sec6"/>
</dbReference>
<keyword evidence="2" id="KW-0813">Transport</keyword>
<accession>A0A0D2X3F1</accession>
<dbReference type="GO" id="GO:0000149">
    <property type="term" value="F:SNARE binding"/>
    <property type="evidence" value="ECO:0007669"/>
    <property type="project" value="TreeGrafter"/>
</dbReference>
<dbReference type="Gene3D" id="1.10.357.70">
    <property type="entry name" value="Exocyst complex component Sec6, C-terminal domain"/>
    <property type="match status" value="1"/>
</dbReference>
<dbReference type="GO" id="GO:0006887">
    <property type="term" value="P:exocytosis"/>
    <property type="evidence" value="ECO:0007669"/>
    <property type="project" value="UniProtKB-KW"/>
</dbReference>
<dbReference type="Gene3D" id="1.10.357.50">
    <property type="match status" value="1"/>
</dbReference>
<dbReference type="FunCoup" id="A0A0D2X3F1">
    <property type="interactions" value="93"/>
</dbReference>
<dbReference type="PANTHER" id="PTHR21292:SF1">
    <property type="entry name" value="EXOCYST COMPLEX COMPONENT 3"/>
    <property type="match status" value="1"/>
</dbReference>
<proteinExistence type="inferred from homology"/>
<evidence type="ECO:0000256" key="1">
    <source>
        <dbReference type="ARBA" id="ARBA00009447"/>
    </source>
</evidence>
<evidence type="ECO:0000256" key="3">
    <source>
        <dbReference type="ARBA" id="ARBA00022483"/>
    </source>
</evidence>
<dbReference type="InParanoid" id="A0A0D2X3F1"/>
<reference evidence="5" key="1">
    <citation type="submission" date="2011-02" db="EMBL/GenBank/DDBJ databases">
        <title>The Genome Sequence of Capsaspora owczarzaki ATCC 30864.</title>
        <authorList>
            <person name="Russ C."/>
            <person name="Cuomo C."/>
            <person name="Burger G."/>
            <person name="Gray M.W."/>
            <person name="Holland P.W.H."/>
            <person name="King N."/>
            <person name="Lang F.B.F."/>
            <person name="Roger A.J."/>
            <person name="Ruiz-Trillo I."/>
            <person name="Young S.K."/>
            <person name="Zeng Q."/>
            <person name="Gargeya S."/>
            <person name="Alvarado L."/>
            <person name="Berlin A."/>
            <person name="Chapman S.B."/>
            <person name="Chen Z."/>
            <person name="Freedman E."/>
            <person name="Gellesch M."/>
            <person name="Goldberg J."/>
            <person name="Griggs A."/>
            <person name="Gujja S."/>
            <person name="Heilman E."/>
            <person name="Heiman D."/>
            <person name="Howarth C."/>
            <person name="Mehta T."/>
            <person name="Neiman D."/>
            <person name="Pearson M."/>
            <person name="Roberts A."/>
            <person name="Saif S."/>
            <person name="Shea T."/>
            <person name="Shenoy N."/>
            <person name="Sisk P."/>
            <person name="Stolte C."/>
            <person name="Sykes S."/>
            <person name="White J."/>
            <person name="Yandava C."/>
            <person name="Haas B."/>
            <person name="Nusbaum C."/>
            <person name="Birren B."/>
        </authorList>
    </citation>
    <scope>NUCLEOTIDE SEQUENCE</scope>
    <source>
        <strain evidence="5">ATCC 30864</strain>
    </source>
</reference>
<gene>
    <name evidence="4" type="ORF">CAOG_004879</name>
</gene>
<organism evidence="4 5">
    <name type="scientific">Capsaspora owczarzaki (strain ATCC 30864)</name>
    <dbReference type="NCBI Taxonomy" id="595528"/>
    <lineage>
        <taxon>Eukaryota</taxon>
        <taxon>Filasterea</taxon>
        <taxon>Capsaspora</taxon>
    </lineage>
</organism>
<dbReference type="OMA" id="MNIGPKT"/>
<protein>
    <submittedName>
        <fullName evidence="4">Uncharacterized protein</fullName>
    </submittedName>
</protein>
<keyword evidence="5" id="KW-1185">Reference proteome</keyword>
<dbReference type="eggNOG" id="KOG2286">
    <property type="taxonomic scope" value="Eukaryota"/>
</dbReference>